<reference evidence="2" key="2">
    <citation type="submission" date="2015-01" db="EMBL/GenBank/DDBJ databases">
        <title>Evolutionary Origins and Diversification of the Mycorrhizal Mutualists.</title>
        <authorList>
            <consortium name="DOE Joint Genome Institute"/>
            <consortium name="Mycorrhizal Genomics Consortium"/>
            <person name="Kohler A."/>
            <person name="Kuo A."/>
            <person name="Nagy L.G."/>
            <person name="Floudas D."/>
            <person name="Copeland A."/>
            <person name="Barry K.W."/>
            <person name="Cichocki N."/>
            <person name="Veneault-Fourrey C."/>
            <person name="LaButti K."/>
            <person name="Lindquist E.A."/>
            <person name="Lipzen A."/>
            <person name="Lundell T."/>
            <person name="Morin E."/>
            <person name="Murat C."/>
            <person name="Riley R."/>
            <person name="Ohm R."/>
            <person name="Sun H."/>
            <person name="Tunlid A."/>
            <person name="Henrissat B."/>
            <person name="Grigoriev I.V."/>
            <person name="Hibbett D.S."/>
            <person name="Martin F."/>
        </authorList>
    </citation>
    <scope>NUCLEOTIDE SEQUENCE [LARGE SCALE GENOMIC DNA]</scope>
    <source>
        <strain evidence="2">UH-Slu-Lm8-n1</strain>
    </source>
</reference>
<dbReference type="HOGENOM" id="CLU_2838354_0_0_1"/>
<name>A0A0D0A239_9AGAM</name>
<keyword evidence="2" id="KW-1185">Reference proteome</keyword>
<proteinExistence type="predicted"/>
<accession>A0A0D0A239</accession>
<gene>
    <name evidence="1" type="ORF">CY34DRAFT_811850</name>
</gene>
<reference evidence="1 2" key="1">
    <citation type="submission" date="2014-04" db="EMBL/GenBank/DDBJ databases">
        <authorList>
            <consortium name="DOE Joint Genome Institute"/>
            <person name="Kuo A."/>
            <person name="Ruytinx J."/>
            <person name="Rineau F."/>
            <person name="Colpaert J."/>
            <person name="Kohler A."/>
            <person name="Nagy L.G."/>
            <person name="Floudas D."/>
            <person name="Copeland A."/>
            <person name="Barry K.W."/>
            <person name="Cichocki N."/>
            <person name="Veneault-Fourrey C."/>
            <person name="LaButti K."/>
            <person name="Lindquist E.A."/>
            <person name="Lipzen A."/>
            <person name="Lundell T."/>
            <person name="Morin E."/>
            <person name="Murat C."/>
            <person name="Sun H."/>
            <person name="Tunlid A."/>
            <person name="Henrissat B."/>
            <person name="Grigoriev I.V."/>
            <person name="Hibbett D.S."/>
            <person name="Martin F."/>
            <person name="Nordberg H.P."/>
            <person name="Cantor M.N."/>
            <person name="Hua S.X."/>
        </authorList>
    </citation>
    <scope>NUCLEOTIDE SEQUENCE [LARGE SCALE GENOMIC DNA]</scope>
    <source>
        <strain evidence="1 2">UH-Slu-Lm8-n1</strain>
    </source>
</reference>
<protein>
    <submittedName>
        <fullName evidence="1">Uncharacterized protein</fullName>
    </submittedName>
</protein>
<organism evidence="1 2">
    <name type="scientific">Suillus luteus UH-Slu-Lm8-n1</name>
    <dbReference type="NCBI Taxonomy" id="930992"/>
    <lineage>
        <taxon>Eukaryota</taxon>
        <taxon>Fungi</taxon>
        <taxon>Dikarya</taxon>
        <taxon>Basidiomycota</taxon>
        <taxon>Agaricomycotina</taxon>
        <taxon>Agaricomycetes</taxon>
        <taxon>Agaricomycetidae</taxon>
        <taxon>Boletales</taxon>
        <taxon>Suillineae</taxon>
        <taxon>Suillaceae</taxon>
        <taxon>Suillus</taxon>
    </lineage>
</organism>
<feature type="non-terminal residue" evidence="1">
    <location>
        <position position="66"/>
    </location>
</feature>
<dbReference type="EMBL" id="KN835585">
    <property type="protein sequence ID" value="KIK35821.1"/>
    <property type="molecule type" value="Genomic_DNA"/>
</dbReference>
<evidence type="ECO:0000313" key="2">
    <source>
        <dbReference type="Proteomes" id="UP000054485"/>
    </source>
</evidence>
<evidence type="ECO:0000313" key="1">
    <source>
        <dbReference type="EMBL" id="KIK35821.1"/>
    </source>
</evidence>
<dbReference type="AlphaFoldDB" id="A0A0D0A239"/>
<dbReference type="Proteomes" id="UP000054485">
    <property type="component" value="Unassembled WGS sequence"/>
</dbReference>
<dbReference type="InParanoid" id="A0A0D0A239"/>
<sequence length="66" mass="7860">MDDQSRCKRQRFYTIIGGVLLSAYRDFNKNCRKAMRQVRLSYLYEVIIKFSTKVLLTEHLLLMTAL</sequence>